<evidence type="ECO:0000313" key="2">
    <source>
        <dbReference type="EMBL" id="KAH9833547.1"/>
    </source>
</evidence>
<feature type="transmembrane region" description="Helical" evidence="1">
    <location>
        <begin position="178"/>
        <end position="201"/>
    </location>
</feature>
<evidence type="ECO:0000256" key="1">
    <source>
        <dbReference type="SAM" id="Phobius"/>
    </source>
</evidence>
<reference evidence="2 3" key="1">
    <citation type="journal article" date="2021" name="Environ. Microbiol.">
        <title>Gene family expansions and transcriptome signatures uncover fungal adaptations to wood decay.</title>
        <authorList>
            <person name="Hage H."/>
            <person name="Miyauchi S."/>
            <person name="Viragh M."/>
            <person name="Drula E."/>
            <person name="Min B."/>
            <person name="Chaduli D."/>
            <person name="Navarro D."/>
            <person name="Favel A."/>
            <person name="Norest M."/>
            <person name="Lesage-Meessen L."/>
            <person name="Balint B."/>
            <person name="Merenyi Z."/>
            <person name="de Eugenio L."/>
            <person name="Morin E."/>
            <person name="Martinez A.T."/>
            <person name="Baldrian P."/>
            <person name="Stursova M."/>
            <person name="Martinez M.J."/>
            <person name="Novotny C."/>
            <person name="Magnuson J.K."/>
            <person name="Spatafora J.W."/>
            <person name="Maurice S."/>
            <person name="Pangilinan J."/>
            <person name="Andreopoulos W."/>
            <person name="LaButti K."/>
            <person name="Hundley H."/>
            <person name="Na H."/>
            <person name="Kuo A."/>
            <person name="Barry K."/>
            <person name="Lipzen A."/>
            <person name="Henrissat B."/>
            <person name="Riley R."/>
            <person name="Ahrendt S."/>
            <person name="Nagy L.G."/>
            <person name="Grigoriev I.V."/>
            <person name="Martin F."/>
            <person name="Rosso M.N."/>
        </authorList>
    </citation>
    <scope>NUCLEOTIDE SEQUENCE [LARGE SCALE GENOMIC DNA]</scope>
    <source>
        <strain evidence="2 3">CIRM-BRFM 1785</strain>
    </source>
</reference>
<organism evidence="2 3">
    <name type="scientific">Rhodofomes roseus</name>
    <dbReference type="NCBI Taxonomy" id="34475"/>
    <lineage>
        <taxon>Eukaryota</taxon>
        <taxon>Fungi</taxon>
        <taxon>Dikarya</taxon>
        <taxon>Basidiomycota</taxon>
        <taxon>Agaricomycotina</taxon>
        <taxon>Agaricomycetes</taxon>
        <taxon>Polyporales</taxon>
        <taxon>Rhodofomes</taxon>
    </lineage>
</organism>
<protein>
    <recommendedName>
        <fullName evidence="4">Transmembrane protein</fullName>
    </recommendedName>
</protein>
<proteinExistence type="predicted"/>
<keyword evidence="3" id="KW-1185">Reference proteome</keyword>
<gene>
    <name evidence="2" type="ORF">C8Q71DRAFT_189008</name>
</gene>
<sequence>MHIKPGFPQDAHTGDMRLLTRMSELSVPPPVVYNAPRTLSLYLVQSIYTLYRHVMLVHWPSILYTDYYAEAHRHLQDNDESSFKQDWVVFVTRCRSRWKVFIGCCTVYNAVTIGLLSAFPGTVDMGMICGIVCVFASMVGSAVGVLLRTHLKEYRDPANGKWWLSSTVTESRWTSVPLLFAVPDAWFIWASIAFIVFFVAFCWERLAQGSSGSVQTAAEMRFYIAAAAMLSALATSGVAHVLMVLWVCHRVDARVAKVSRRQQQMLP</sequence>
<dbReference type="Proteomes" id="UP000814176">
    <property type="component" value="Unassembled WGS sequence"/>
</dbReference>
<feature type="transmembrane region" description="Helical" evidence="1">
    <location>
        <begin position="125"/>
        <end position="147"/>
    </location>
</feature>
<evidence type="ECO:0008006" key="4">
    <source>
        <dbReference type="Google" id="ProtNLM"/>
    </source>
</evidence>
<keyword evidence="1" id="KW-0812">Transmembrane</keyword>
<dbReference type="EMBL" id="JADCUA010000018">
    <property type="protein sequence ID" value="KAH9833547.1"/>
    <property type="molecule type" value="Genomic_DNA"/>
</dbReference>
<comment type="caution">
    <text evidence="2">The sequence shown here is derived from an EMBL/GenBank/DDBJ whole genome shotgun (WGS) entry which is preliminary data.</text>
</comment>
<dbReference type="RefSeq" id="XP_047776287.1">
    <property type="nucleotide sequence ID" value="XM_047916855.1"/>
</dbReference>
<name>A0ABQ8K9T6_9APHY</name>
<evidence type="ECO:0000313" key="3">
    <source>
        <dbReference type="Proteomes" id="UP000814176"/>
    </source>
</evidence>
<accession>A0ABQ8K9T6</accession>
<keyword evidence="1" id="KW-0472">Membrane</keyword>
<feature type="transmembrane region" description="Helical" evidence="1">
    <location>
        <begin position="100"/>
        <end position="119"/>
    </location>
</feature>
<keyword evidence="1" id="KW-1133">Transmembrane helix</keyword>
<feature type="transmembrane region" description="Helical" evidence="1">
    <location>
        <begin position="221"/>
        <end position="247"/>
    </location>
</feature>
<dbReference type="GeneID" id="71997587"/>